<sequence length="129" mass="14990">MVASAKLKLIGYWGGPSAQDWPNPHEFVDPSWDRDERETVREYLEDGFVLRAFGGISRCRFCDQPNGALERTDGQWYWPDGLAHYLAEHDVRLPQSFVDHVLALVDRLEVVEREVEWWRSQSGCRPAED</sequence>
<evidence type="ECO:0000313" key="1">
    <source>
        <dbReference type="EMBL" id="MBB5836293.1"/>
    </source>
</evidence>
<dbReference type="AlphaFoldDB" id="A0A7W9J7G2"/>
<evidence type="ECO:0000313" key="2">
    <source>
        <dbReference type="Proteomes" id="UP000549971"/>
    </source>
</evidence>
<name>A0A7W9J7G2_9ACTN</name>
<dbReference type="RefSeq" id="WP_202893005.1">
    <property type="nucleotide sequence ID" value="NZ_JACHMY010000001.1"/>
</dbReference>
<proteinExistence type="predicted"/>
<dbReference type="EMBL" id="JACHMY010000001">
    <property type="protein sequence ID" value="MBB5836293.1"/>
    <property type="molecule type" value="Genomic_DNA"/>
</dbReference>
<comment type="caution">
    <text evidence="1">The sequence shown here is derived from an EMBL/GenBank/DDBJ whole genome shotgun (WGS) entry which is preliminary data.</text>
</comment>
<gene>
    <name evidence="1" type="ORF">HDA39_003027</name>
</gene>
<dbReference type="Proteomes" id="UP000549971">
    <property type="component" value="Unassembled WGS sequence"/>
</dbReference>
<accession>A0A7W9J7G2</accession>
<keyword evidence="2" id="KW-1185">Reference proteome</keyword>
<protein>
    <submittedName>
        <fullName evidence="1">Uncharacterized protein</fullName>
    </submittedName>
</protein>
<organism evidence="1 2">
    <name type="scientific">Kribbella italica</name>
    <dbReference type="NCBI Taxonomy" id="1540520"/>
    <lineage>
        <taxon>Bacteria</taxon>
        <taxon>Bacillati</taxon>
        <taxon>Actinomycetota</taxon>
        <taxon>Actinomycetes</taxon>
        <taxon>Propionibacteriales</taxon>
        <taxon>Kribbellaceae</taxon>
        <taxon>Kribbella</taxon>
    </lineage>
</organism>
<reference evidence="1 2" key="1">
    <citation type="submission" date="2020-08" db="EMBL/GenBank/DDBJ databases">
        <title>Sequencing the genomes of 1000 actinobacteria strains.</title>
        <authorList>
            <person name="Klenk H.-P."/>
        </authorList>
    </citation>
    <scope>NUCLEOTIDE SEQUENCE [LARGE SCALE GENOMIC DNA]</scope>
    <source>
        <strain evidence="1 2">DSM 28967</strain>
    </source>
</reference>